<feature type="region of interest" description="Disordered" evidence="4">
    <location>
        <begin position="705"/>
        <end position="726"/>
    </location>
</feature>
<keyword evidence="2" id="KW-0539">Nucleus</keyword>
<protein>
    <recommendedName>
        <fullName evidence="5">Zn(2)-C6 fungal-type domain-containing protein</fullName>
    </recommendedName>
</protein>
<evidence type="ECO:0000256" key="2">
    <source>
        <dbReference type="ARBA" id="ARBA00023242"/>
    </source>
</evidence>
<dbReference type="PROSITE" id="PS50048">
    <property type="entry name" value="ZN2_CY6_FUNGAL_2"/>
    <property type="match status" value="1"/>
</dbReference>
<dbReference type="InterPro" id="IPR007219">
    <property type="entry name" value="XnlR_reg_dom"/>
</dbReference>
<evidence type="ECO:0000256" key="4">
    <source>
        <dbReference type="SAM" id="MobiDB-lite"/>
    </source>
</evidence>
<dbReference type="Proteomes" id="UP000700596">
    <property type="component" value="Unassembled WGS sequence"/>
</dbReference>
<keyword evidence="7" id="KW-1185">Reference proteome</keyword>
<dbReference type="SUPFAM" id="SSF57701">
    <property type="entry name" value="Zn2/Cys6 DNA-binding domain"/>
    <property type="match status" value="1"/>
</dbReference>
<proteinExistence type="predicted"/>
<feature type="compositionally biased region" description="Low complexity" evidence="4">
    <location>
        <begin position="707"/>
        <end position="720"/>
    </location>
</feature>
<evidence type="ECO:0000259" key="5">
    <source>
        <dbReference type="PROSITE" id="PS50048"/>
    </source>
</evidence>
<sequence>MANFRPLQPAPMDQDQQDSQQPPQPHTRPLVTQKPKRTVTLGACVACRKRKSKCDGTRPVCTCCAQKDTDCVYELGPNEKPSQAMKRKNEEMQGELSNLRQLYDFLRLRPEQEALEILRRIRTNPGVSTSTQRIQELADFVRHGDLLNQVPAISTAAHNHESMTLPPIRMALASSDPTIFSNGYSLPYGLPPDGPTSQRRRHASDADVSARSDSQGSLPPPTSIQAILQGTSFPQVDDTTDPRLEYATRWTDVTDDKDLIVHLMSSWHMWEYKYYYLLDWDSFLEDLASGRTDFCSTLLVNALLASASFQSSTVKDRSKPFTENVITLFYKKARRLWEEAEGQDTITKLQAALLLFLVLGKHGRDKVGHSFLVEACRIARDLGLFRVASSSSQIKPQGVSFVKWTRVRAVTATMSFVYSFPAILKTQPPFPVPSHDTPANEDLFRSECSRHAIFLDCMGILAMDDDYDPEISPKPEQIEILLMRLKSWFESRPQSLEPNKNPSPENLLSMLMYHATIIRLVQPFLTRGNSSERAASYQTRALYQTRAREVASASMNELRHLLKLHETRHGWSNAILLVLHPITITSFASLEEIAIENRSNQLHDATEAYRGLLTCLRALSSIAYFCFYAQPLYRLLTQTCQSLGIQLPKDILDTLDWYRSDEWTKNAANLVSSQYVADMRKLATNIDNERMDSVISRWDTLAIEENGSASSSRSPPARSGEVSEEH</sequence>
<feature type="domain" description="Zn(2)-C6 fungal-type" evidence="5">
    <location>
        <begin position="43"/>
        <end position="73"/>
    </location>
</feature>
<dbReference type="PANTHER" id="PTHR47256">
    <property type="entry name" value="ZN(II)2CYS6 TRANSCRIPTION FACTOR (EUROFUNG)-RELATED"/>
    <property type="match status" value="1"/>
</dbReference>
<dbReference type="SMART" id="SM00066">
    <property type="entry name" value="GAL4"/>
    <property type="match status" value="1"/>
</dbReference>
<evidence type="ECO:0000256" key="1">
    <source>
        <dbReference type="ARBA" id="ARBA00022723"/>
    </source>
</evidence>
<evidence type="ECO:0000313" key="7">
    <source>
        <dbReference type="Proteomes" id="UP000700596"/>
    </source>
</evidence>
<dbReference type="OrthoDB" id="426882at2759"/>
<dbReference type="PANTHER" id="PTHR47256:SF1">
    <property type="entry name" value="ZN(II)2CYS6 TRANSCRIPTION FACTOR (EUROFUNG)"/>
    <property type="match status" value="1"/>
</dbReference>
<dbReference type="Pfam" id="PF00172">
    <property type="entry name" value="Zn_clus"/>
    <property type="match status" value="1"/>
</dbReference>
<dbReference type="PROSITE" id="PS00463">
    <property type="entry name" value="ZN2_CY6_FUNGAL_1"/>
    <property type="match status" value="1"/>
</dbReference>
<gene>
    <name evidence="6" type="ORF">B0J11DRAFT_575675</name>
</gene>
<organism evidence="6 7">
    <name type="scientific">Dendryphion nanum</name>
    <dbReference type="NCBI Taxonomy" id="256645"/>
    <lineage>
        <taxon>Eukaryota</taxon>
        <taxon>Fungi</taxon>
        <taxon>Dikarya</taxon>
        <taxon>Ascomycota</taxon>
        <taxon>Pezizomycotina</taxon>
        <taxon>Dothideomycetes</taxon>
        <taxon>Pleosporomycetidae</taxon>
        <taxon>Pleosporales</taxon>
        <taxon>Torulaceae</taxon>
        <taxon>Dendryphion</taxon>
    </lineage>
</organism>
<dbReference type="GO" id="GO:0008270">
    <property type="term" value="F:zinc ion binding"/>
    <property type="evidence" value="ECO:0007669"/>
    <property type="project" value="InterPro"/>
</dbReference>
<name>A0A9P9EEH5_9PLEO</name>
<feature type="region of interest" description="Disordered" evidence="4">
    <location>
        <begin position="184"/>
        <end position="223"/>
    </location>
</feature>
<dbReference type="CDD" id="cd12148">
    <property type="entry name" value="fungal_TF_MHR"/>
    <property type="match status" value="1"/>
</dbReference>
<dbReference type="InterPro" id="IPR036864">
    <property type="entry name" value="Zn2-C6_fun-type_DNA-bd_sf"/>
</dbReference>
<keyword evidence="3" id="KW-0175">Coiled coil</keyword>
<keyword evidence="1" id="KW-0479">Metal-binding</keyword>
<dbReference type="Gene3D" id="4.10.240.10">
    <property type="entry name" value="Zn(2)-C6 fungal-type DNA-binding domain"/>
    <property type="match status" value="1"/>
</dbReference>
<feature type="region of interest" description="Disordered" evidence="4">
    <location>
        <begin position="1"/>
        <end position="35"/>
    </location>
</feature>
<comment type="caution">
    <text evidence="6">The sequence shown here is derived from an EMBL/GenBank/DDBJ whole genome shotgun (WGS) entry which is preliminary data.</text>
</comment>
<dbReference type="InterPro" id="IPR053187">
    <property type="entry name" value="Notoamide_regulator"/>
</dbReference>
<dbReference type="GO" id="GO:0003677">
    <property type="term" value="F:DNA binding"/>
    <property type="evidence" value="ECO:0007669"/>
    <property type="project" value="InterPro"/>
</dbReference>
<reference evidence="6" key="1">
    <citation type="journal article" date="2021" name="Nat. Commun.">
        <title>Genetic determinants of endophytism in the Arabidopsis root mycobiome.</title>
        <authorList>
            <person name="Mesny F."/>
            <person name="Miyauchi S."/>
            <person name="Thiergart T."/>
            <person name="Pickel B."/>
            <person name="Atanasova L."/>
            <person name="Karlsson M."/>
            <person name="Huettel B."/>
            <person name="Barry K.W."/>
            <person name="Haridas S."/>
            <person name="Chen C."/>
            <person name="Bauer D."/>
            <person name="Andreopoulos W."/>
            <person name="Pangilinan J."/>
            <person name="LaButti K."/>
            <person name="Riley R."/>
            <person name="Lipzen A."/>
            <person name="Clum A."/>
            <person name="Drula E."/>
            <person name="Henrissat B."/>
            <person name="Kohler A."/>
            <person name="Grigoriev I.V."/>
            <person name="Martin F.M."/>
            <person name="Hacquard S."/>
        </authorList>
    </citation>
    <scope>NUCLEOTIDE SEQUENCE</scope>
    <source>
        <strain evidence="6">MPI-CAGE-CH-0243</strain>
    </source>
</reference>
<dbReference type="InterPro" id="IPR001138">
    <property type="entry name" value="Zn2Cys6_DnaBD"/>
</dbReference>
<dbReference type="AlphaFoldDB" id="A0A9P9EEH5"/>
<evidence type="ECO:0000256" key="3">
    <source>
        <dbReference type="SAM" id="Coils"/>
    </source>
</evidence>
<dbReference type="EMBL" id="JAGMWT010000002">
    <property type="protein sequence ID" value="KAH7135056.1"/>
    <property type="molecule type" value="Genomic_DNA"/>
</dbReference>
<evidence type="ECO:0000313" key="6">
    <source>
        <dbReference type="EMBL" id="KAH7135056.1"/>
    </source>
</evidence>
<dbReference type="CDD" id="cd00067">
    <property type="entry name" value="GAL4"/>
    <property type="match status" value="1"/>
</dbReference>
<feature type="compositionally biased region" description="Low complexity" evidence="4">
    <location>
        <begin position="1"/>
        <end position="21"/>
    </location>
</feature>
<accession>A0A9P9EEH5</accession>
<dbReference type="GO" id="GO:0006351">
    <property type="term" value="P:DNA-templated transcription"/>
    <property type="evidence" value="ECO:0007669"/>
    <property type="project" value="InterPro"/>
</dbReference>
<feature type="coiled-coil region" evidence="3">
    <location>
        <begin position="82"/>
        <end position="109"/>
    </location>
</feature>
<dbReference type="GO" id="GO:0000981">
    <property type="term" value="F:DNA-binding transcription factor activity, RNA polymerase II-specific"/>
    <property type="evidence" value="ECO:0007669"/>
    <property type="project" value="InterPro"/>
</dbReference>
<dbReference type="Pfam" id="PF04082">
    <property type="entry name" value="Fungal_trans"/>
    <property type="match status" value="1"/>
</dbReference>